<evidence type="ECO:0000256" key="1">
    <source>
        <dbReference type="ARBA" id="ARBA00023015"/>
    </source>
</evidence>
<gene>
    <name evidence="6" type="ORF">L0C25_02250</name>
</gene>
<evidence type="ECO:0000259" key="4">
    <source>
        <dbReference type="PROSITE" id="PS50932"/>
    </source>
</evidence>
<dbReference type="SUPFAM" id="SSF47413">
    <property type="entry name" value="lambda repressor-like DNA-binding domains"/>
    <property type="match status" value="1"/>
</dbReference>
<feature type="domain" description="HTH cro/C1-type" evidence="5">
    <location>
        <begin position="3"/>
        <end position="32"/>
    </location>
</feature>
<dbReference type="Gene3D" id="1.10.260.40">
    <property type="entry name" value="lambda repressor-like DNA-binding domains"/>
    <property type="match status" value="1"/>
</dbReference>
<evidence type="ECO:0000256" key="2">
    <source>
        <dbReference type="ARBA" id="ARBA00023125"/>
    </source>
</evidence>
<dbReference type="InterPro" id="IPR010982">
    <property type="entry name" value="Lambda_DNA-bd_dom_sf"/>
</dbReference>
<dbReference type="InterPro" id="IPR001387">
    <property type="entry name" value="Cro/C1-type_HTH"/>
</dbReference>
<name>A0AA46TIV0_9ACTN</name>
<evidence type="ECO:0000313" key="7">
    <source>
        <dbReference type="Proteomes" id="UP001164390"/>
    </source>
</evidence>
<dbReference type="Proteomes" id="UP001164390">
    <property type="component" value="Chromosome"/>
</dbReference>
<keyword evidence="3" id="KW-0804">Transcription</keyword>
<dbReference type="Pfam" id="PF00356">
    <property type="entry name" value="LacI"/>
    <property type="match status" value="1"/>
</dbReference>
<keyword evidence="2" id="KW-0238">DNA-binding</keyword>
<evidence type="ECO:0000313" key="6">
    <source>
        <dbReference type="EMBL" id="UYM05915.1"/>
    </source>
</evidence>
<accession>A0AA46TIV0</accession>
<keyword evidence="7" id="KW-1185">Reference proteome</keyword>
<dbReference type="PANTHER" id="PTHR30146:SF109">
    <property type="entry name" value="HTH-TYPE TRANSCRIPTIONAL REGULATOR GALS"/>
    <property type="match status" value="1"/>
</dbReference>
<dbReference type="KEGG" id="sgrg:L0C25_02250"/>
<reference evidence="6" key="1">
    <citation type="submission" date="2022-01" db="EMBL/GenBank/DDBJ databases">
        <title>Nocardioidaceae gen. sp. A5X3R13.</title>
        <authorList>
            <person name="Lopez Marin M.A."/>
            <person name="Uhlik O."/>
        </authorList>
    </citation>
    <scope>NUCLEOTIDE SEQUENCE</scope>
    <source>
        <strain evidence="6">A5X3R13</strain>
    </source>
</reference>
<dbReference type="Gene3D" id="3.40.50.2300">
    <property type="match status" value="2"/>
</dbReference>
<evidence type="ECO:0000259" key="5">
    <source>
        <dbReference type="PROSITE" id="PS50943"/>
    </source>
</evidence>
<dbReference type="InterPro" id="IPR000843">
    <property type="entry name" value="HTH_LacI"/>
</dbReference>
<dbReference type="AlphaFoldDB" id="A0AA46TIV0"/>
<keyword evidence="1" id="KW-0805">Transcription regulation</keyword>
<dbReference type="SMART" id="SM00354">
    <property type="entry name" value="HTH_LACI"/>
    <property type="match status" value="1"/>
</dbReference>
<dbReference type="EMBL" id="CP094970">
    <property type="protein sequence ID" value="UYM05915.1"/>
    <property type="molecule type" value="Genomic_DNA"/>
</dbReference>
<organism evidence="6 7">
    <name type="scientific">Solicola gregarius</name>
    <dbReference type="NCBI Taxonomy" id="2908642"/>
    <lineage>
        <taxon>Bacteria</taxon>
        <taxon>Bacillati</taxon>
        <taxon>Actinomycetota</taxon>
        <taxon>Actinomycetes</taxon>
        <taxon>Propionibacteriales</taxon>
        <taxon>Nocardioidaceae</taxon>
        <taxon>Solicola</taxon>
    </lineage>
</organism>
<dbReference type="Pfam" id="PF13377">
    <property type="entry name" value="Peripla_BP_3"/>
    <property type="match status" value="1"/>
</dbReference>
<protein>
    <submittedName>
        <fullName evidence="6">LacI family transcriptional regulator</fullName>
    </submittedName>
</protein>
<dbReference type="PROSITE" id="PS00356">
    <property type="entry name" value="HTH_LACI_1"/>
    <property type="match status" value="1"/>
</dbReference>
<dbReference type="CDD" id="cd01392">
    <property type="entry name" value="HTH_LacI"/>
    <property type="match status" value="1"/>
</dbReference>
<dbReference type="InterPro" id="IPR046335">
    <property type="entry name" value="LacI/GalR-like_sensor"/>
</dbReference>
<sequence length="331" mass="36088">MPTIHDVARRAGVSAATVSRVLNGQTEVSPDLTERVRLAVEELDYRRNAVARNLRRRGTTVWGVIIPDVGNPFFTAMVRGMEDAAHEEGYSLVLCNSDENLEKERRYVDVALDEQMAGVIIAAASEADSDLSPLIDRGIPVVAVDRRLERDDVDTVMVDNARGAQLGTGHLLDQGCRRVACITGPTRTTTAYQRLQGFLGAHRARDIDVDDALVLRENFKEDGGRDGASRLAELADPPDGLFVANNLMTVGALSALVDRDVKIPQDMALVGFDHLPWADLTRPQLTTVAQPTYEMGREAGRALSARIAGDTAISRTIVLSPTLHVRESSIR</sequence>
<dbReference type="GO" id="GO:0003700">
    <property type="term" value="F:DNA-binding transcription factor activity"/>
    <property type="evidence" value="ECO:0007669"/>
    <property type="project" value="TreeGrafter"/>
</dbReference>
<dbReference type="PRINTS" id="PR00036">
    <property type="entry name" value="HTHLACI"/>
</dbReference>
<feature type="domain" description="HTH lacI-type" evidence="4">
    <location>
        <begin position="2"/>
        <end position="56"/>
    </location>
</feature>
<dbReference type="InterPro" id="IPR028082">
    <property type="entry name" value="Peripla_BP_I"/>
</dbReference>
<proteinExistence type="predicted"/>
<dbReference type="PANTHER" id="PTHR30146">
    <property type="entry name" value="LACI-RELATED TRANSCRIPTIONAL REPRESSOR"/>
    <property type="match status" value="1"/>
</dbReference>
<dbReference type="CDD" id="cd19977">
    <property type="entry name" value="PBP1_EndR-like"/>
    <property type="match status" value="1"/>
</dbReference>
<dbReference type="SUPFAM" id="SSF53822">
    <property type="entry name" value="Periplasmic binding protein-like I"/>
    <property type="match status" value="1"/>
</dbReference>
<evidence type="ECO:0000256" key="3">
    <source>
        <dbReference type="ARBA" id="ARBA00023163"/>
    </source>
</evidence>
<dbReference type="GO" id="GO:0000976">
    <property type="term" value="F:transcription cis-regulatory region binding"/>
    <property type="evidence" value="ECO:0007669"/>
    <property type="project" value="TreeGrafter"/>
</dbReference>
<dbReference type="PROSITE" id="PS50932">
    <property type="entry name" value="HTH_LACI_2"/>
    <property type="match status" value="1"/>
</dbReference>
<dbReference type="PROSITE" id="PS50943">
    <property type="entry name" value="HTH_CROC1"/>
    <property type="match status" value="1"/>
</dbReference>
<dbReference type="RefSeq" id="WP_271634758.1">
    <property type="nucleotide sequence ID" value="NZ_CP094970.1"/>
</dbReference>